<dbReference type="HOGENOM" id="CLU_2061803_0_0_1"/>
<dbReference type="AlphaFoldDB" id="G9NN06"/>
<evidence type="ECO:0000256" key="1">
    <source>
        <dbReference type="SAM" id="MobiDB-lite"/>
    </source>
</evidence>
<protein>
    <submittedName>
        <fullName evidence="2">Uncharacterized protein</fullName>
    </submittedName>
</protein>
<dbReference type="Proteomes" id="UP000005426">
    <property type="component" value="Unassembled WGS sequence"/>
</dbReference>
<feature type="compositionally biased region" description="Basic residues" evidence="1">
    <location>
        <begin position="18"/>
        <end position="29"/>
    </location>
</feature>
<dbReference type="OrthoDB" id="4781at2759"/>
<organism evidence="2 3">
    <name type="scientific">Hypocrea atroviridis (strain ATCC 20476 / IMI 206040)</name>
    <name type="common">Trichoderma atroviride</name>
    <dbReference type="NCBI Taxonomy" id="452589"/>
    <lineage>
        <taxon>Eukaryota</taxon>
        <taxon>Fungi</taxon>
        <taxon>Dikarya</taxon>
        <taxon>Ascomycota</taxon>
        <taxon>Pezizomycotina</taxon>
        <taxon>Sordariomycetes</taxon>
        <taxon>Hypocreomycetidae</taxon>
        <taxon>Hypocreales</taxon>
        <taxon>Hypocreaceae</taxon>
        <taxon>Trichoderma</taxon>
    </lineage>
</organism>
<feature type="compositionally biased region" description="Polar residues" evidence="1">
    <location>
        <begin position="1"/>
        <end position="17"/>
    </location>
</feature>
<evidence type="ECO:0000313" key="3">
    <source>
        <dbReference type="Proteomes" id="UP000005426"/>
    </source>
</evidence>
<accession>G9NN06</accession>
<proteinExistence type="predicted"/>
<reference evidence="2 3" key="1">
    <citation type="journal article" date="2011" name="Genome Biol.">
        <title>Comparative genome sequence analysis underscores mycoparasitism as the ancestral life style of Trichoderma.</title>
        <authorList>
            <person name="Kubicek C.P."/>
            <person name="Herrera-Estrella A."/>
            <person name="Seidl-Seiboth V."/>
            <person name="Martinez D.A."/>
            <person name="Druzhinina I.S."/>
            <person name="Thon M."/>
            <person name="Zeilinger S."/>
            <person name="Casas-Flores S."/>
            <person name="Horwitz B.A."/>
            <person name="Mukherjee P.K."/>
            <person name="Mukherjee M."/>
            <person name="Kredics L."/>
            <person name="Alcaraz L.D."/>
            <person name="Aerts A."/>
            <person name="Antal Z."/>
            <person name="Atanasova L."/>
            <person name="Cervantes-Badillo M.G."/>
            <person name="Challacombe J."/>
            <person name="Chertkov O."/>
            <person name="McCluskey K."/>
            <person name="Coulpier F."/>
            <person name="Deshpande N."/>
            <person name="von Doehren H."/>
            <person name="Ebbole D.J."/>
            <person name="Esquivel-Naranjo E.U."/>
            <person name="Fekete E."/>
            <person name="Flipphi M."/>
            <person name="Glaser F."/>
            <person name="Gomez-Rodriguez E.Y."/>
            <person name="Gruber S."/>
            <person name="Han C."/>
            <person name="Henrissat B."/>
            <person name="Hermosa R."/>
            <person name="Hernandez-Onate M."/>
            <person name="Karaffa L."/>
            <person name="Kosti I."/>
            <person name="Le Crom S."/>
            <person name="Lindquist E."/>
            <person name="Lucas S."/>
            <person name="Luebeck M."/>
            <person name="Luebeck P.S."/>
            <person name="Margeot A."/>
            <person name="Metz B."/>
            <person name="Misra M."/>
            <person name="Nevalainen H."/>
            <person name="Omann M."/>
            <person name="Packer N."/>
            <person name="Perrone G."/>
            <person name="Uresti-Rivera E.E."/>
            <person name="Salamov A."/>
            <person name="Schmoll M."/>
            <person name="Seiboth B."/>
            <person name="Shapiro H."/>
            <person name="Sukno S."/>
            <person name="Tamayo-Ramos J.A."/>
            <person name="Tisch D."/>
            <person name="Wiest A."/>
            <person name="Wilkinson H.H."/>
            <person name="Zhang M."/>
            <person name="Coutinho P.M."/>
            <person name="Kenerley C.M."/>
            <person name="Monte E."/>
            <person name="Baker S.E."/>
            <person name="Grigoriev I.V."/>
        </authorList>
    </citation>
    <scope>NUCLEOTIDE SEQUENCE [LARGE SCALE GENOMIC DNA]</scope>
    <source>
        <strain evidence="3">ATCC 20476 / IMI 206040</strain>
    </source>
</reference>
<comment type="caution">
    <text evidence="2">The sequence shown here is derived from an EMBL/GenBank/DDBJ whole genome shotgun (WGS) entry which is preliminary data.</text>
</comment>
<name>G9NN06_HYPAI</name>
<sequence>MDTCTWILTTPTLQHPTNHPKREHPKKQGTKNQNPPKALPNLGRHQKEMKLNSFSSPDPCIASSASGLNPGPFVLINARGRMLAGLAPTSRHLTSITVVPRLCVMNCCRSPYSHVFAKI</sequence>
<keyword evidence="3" id="KW-1185">Reference proteome</keyword>
<feature type="region of interest" description="Disordered" evidence="1">
    <location>
        <begin position="1"/>
        <end position="45"/>
    </location>
</feature>
<gene>
    <name evidence="2" type="ORF">TRIATDRAFT_298429</name>
</gene>
<dbReference type="EMBL" id="ABDG02000019">
    <property type="protein sequence ID" value="EHK48285.1"/>
    <property type="molecule type" value="Genomic_DNA"/>
</dbReference>
<evidence type="ECO:0000313" key="2">
    <source>
        <dbReference type="EMBL" id="EHK48285.1"/>
    </source>
</evidence>